<dbReference type="SUPFAM" id="SSF56399">
    <property type="entry name" value="ADP-ribosylation"/>
    <property type="match status" value="1"/>
</dbReference>
<comment type="caution">
    <text evidence="1">The sequence shown here is derived from an EMBL/GenBank/DDBJ whole genome shotgun (WGS) entry which is preliminary data.</text>
</comment>
<dbReference type="Proteomes" id="UP000777438">
    <property type="component" value="Unassembled WGS sequence"/>
</dbReference>
<proteinExistence type="predicted"/>
<organism evidence="1 2">
    <name type="scientific">Thelonectria olida</name>
    <dbReference type="NCBI Taxonomy" id="1576542"/>
    <lineage>
        <taxon>Eukaryota</taxon>
        <taxon>Fungi</taxon>
        <taxon>Dikarya</taxon>
        <taxon>Ascomycota</taxon>
        <taxon>Pezizomycotina</taxon>
        <taxon>Sordariomycetes</taxon>
        <taxon>Hypocreomycetidae</taxon>
        <taxon>Hypocreales</taxon>
        <taxon>Nectriaceae</taxon>
        <taxon>Thelonectria</taxon>
    </lineage>
</organism>
<accession>A0A9P9ASK5</accession>
<gene>
    <name evidence="1" type="ORF">B0T10DRAFT_604727</name>
</gene>
<evidence type="ECO:0000313" key="2">
    <source>
        <dbReference type="Proteomes" id="UP000777438"/>
    </source>
</evidence>
<dbReference type="OrthoDB" id="9514740at2759"/>
<sequence>MPKLYSVHGAEFNDMARQFEEKYKRRSGARSSFLFHGTQRACNGGSRGGSFRACHDSDCYTCQVLRHGFQIGTGGMFGAGIYSTPTSSKADSYARNYHLRSSLHAVLICEVVCDRPQYVRNAQPGRTRPDRGYNCVKALTTSQGGMVNFPETIVYRRDAIIPVGVVIYSREGWMPVG</sequence>
<name>A0A9P9ASK5_9HYPO</name>
<protein>
    <recommendedName>
        <fullName evidence="3">Poly [ADP-ribose] polymerase</fullName>
    </recommendedName>
</protein>
<evidence type="ECO:0000313" key="1">
    <source>
        <dbReference type="EMBL" id="KAH6893537.1"/>
    </source>
</evidence>
<evidence type="ECO:0008006" key="3">
    <source>
        <dbReference type="Google" id="ProtNLM"/>
    </source>
</evidence>
<dbReference type="Gene3D" id="3.90.228.10">
    <property type="match status" value="1"/>
</dbReference>
<keyword evidence="2" id="KW-1185">Reference proteome</keyword>
<reference evidence="1 2" key="1">
    <citation type="journal article" date="2021" name="Nat. Commun.">
        <title>Genetic determinants of endophytism in the Arabidopsis root mycobiome.</title>
        <authorList>
            <person name="Mesny F."/>
            <person name="Miyauchi S."/>
            <person name="Thiergart T."/>
            <person name="Pickel B."/>
            <person name="Atanasova L."/>
            <person name="Karlsson M."/>
            <person name="Huettel B."/>
            <person name="Barry K.W."/>
            <person name="Haridas S."/>
            <person name="Chen C."/>
            <person name="Bauer D."/>
            <person name="Andreopoulos W."/>
            <person name="Pangilinan J."/>
            <person name="LaButti K."/>
            <person name="Riley R."/>
            <person name="Lipzen A."/>
            <person name="Clum A."/>
            <person name="Drula E."/>
            <person name="Henrissat B."/>
            <person name="Kohler A."/>
            <person name="Grigoriev I.V."/>
            <person name="Martin F.M."/>
            <person name="Hacquard S."/>
        </authorList>
    </citation>
    <scope>NUCLEOTIDE SEQUENCE [LARGE SCALE GENOMIC DNA]</scope>
    <source>
        <strain evidence="1 2">MPI-CAGE-CH-0241</strain>
    </source>
</reference>
<dbReference type="EMBL" id="JAGPYM010000006">
    <property type="protein sequence ID" value="KAH6893537.1"/>
    <property type="molecule type" value="Genomic_DNA"/>
</dbReference>
<dbReference type="AlphaFoldDB" id="A0A9P9ASK5"/>